<name>A0AAV3RK27_LITER</name>
<evidence type="ECO:0000313" key="3">
    <source>
        <dbReference type="Proteomes" id="UP001454036"/>
    </source>
</evidence>
<evidence type="ECO:0000313" key="2">
    <source>
        <dbReference type="EMBL" id="GAA0177424.1"/>
    </source>
</evidence>
<feature type="region of interest" description="Disordered" evidence="1">
    <location>
        <begin position="17"/>
        <end position="80"/>
    </location>
</feature>
<comment type="caution">
    <text evidence="2">The sequence shown here is derived from an EMBL/GenBank/DDBJ whole genome shotgun (WGS) entry which is preliminary data.</text>
</comment>
<keyword evidence="3" id="KW-1185">Reference proteome</keyword>
<sequence>MSGILRMEIEKLIQRGYLKEFTTDRGHKKPQGRGTSPPRYPPRRWKRNPPRHNPYRRPRSPYRPRMDKQAMERGENSPVAGHVATIAGGIYGRGDSRNSRKKYARRKVYGVMGTQGSTGAITFTDVDC</sequence>
<feature type="compositionally biased region" description="Basic and acidic residues" evidence="1">
    <location>
        <begin position="64"/>
        <end position="75"/>
    </location>
</feature>
<evidence type="ECO:0000256" key="1">
    <source>
        <dbReference type="SAM" id="MobiDB-lite"/>
    </source>
</evidence>
<feature type="compositionally biased region" description="Basic residues" evidence="1">
    <location>
        <begin position="41"/>
        <end position="62"/>
    </location>
</feature>
<reference evidence="2 3" key="1">
    <citation type="submission" date="2024-01" db="EMBL/GenBank/DDBJ databases">
        <title>The complete chloroplast genome sequence of Lithospermum erythrorhizon: insights into the phylogenetic relationship among Boraginaceae species and the maternal lineages of purple gromwells.</title>
        <authorList>
            <person name="Okada T."/>
            <person name="Watanabe K."/>
        </authorList>
    </citation>
    <scope>NUCLEOTIDE SEQUENCE [LARGE SCALE GENOMIC DNA]</scope>
</reference>
<proteinExistence type="predicted"/>
<protein>
    <submittedName>
        <fullName evidence="2">Uncharacterized protein</fullName>
    </submittedName>
</protein>
<gene>
    <name evidence="2" type="ORF">LIER_42135</name>
</gene>
<dbReference type="AlphaFoldDB" id="A0AAV3RK27"/>
<dbReference type="EMBL" id="BAABME010028225">
    <property type="protein sequence ID" value="GAA0177424.1"/>
    <property type="molecule type" value="Genomic_DNA"/>
</dbReference>
<organism evidence="2 3">
    <name type="scientific">Lithospermum erythrorhizon</name>
    <name type="common">Purple gromwell</name>
    <name type="synonym">Lithospermum officinale var. erythrorhizon</name>
    <dbReference type="NCBI Taxonomy" id="34254"/>
    <lineage>
        <taxon>Eukaryota</taxon>
        <taxon>Viridiplantae</taxon>
        <taxon>Streptophyta</taxon>
        <taxon>Embryophyta</taxon>
        <taxon>Tracheophyta</taxon>
        <taxon>Spermatophyta</taxon>
        <taxon>Magnoliopsida</taxon>
        <taxon>eudicotyledons</taxon>
        <taxon>Gunneridae</taxon>
        <taxon>Pentapetalae</taxon>
        <taxon>asterids</taxon>
        <taxon>lamiids</taxon>
        <taxon>Boraginales</taxon>
        <taxon>Boraginaceae</taxon>
        <taxon>Boraginoideae</taxon>
        <taxon>Lithospermeae</taxon>
        <taxon>Lithospermum</taxon>
    </lineage>
</organism>
<dbReference type="Proteomes" id="UP001454036">
    <property type="component" value="Unassembled WGS sequence"/>
</dbReference>
<accession>A0AAV3RK27</accession>